<dbReference type="InterPro" id="IPR023845">
    <property type="entry name" value="DUF3817_TM"/>
</dbReference>
<organism evidence="8 9">
    <name type="scientific">Gelidibacter gilvus</name>
    <dbReference type="NCBI Taxonomy" id="59602"/>
    <lineage>
        <taxon>Bacteria</taxon>
        <taxon>Pseudomonadati</taxon>
        <taxon>Bacteroidota</taxon>
        <taxon>Flavobacteriia</taxon>
        <taxon>Flavobacteriales</taxon>
        <taxon>Flavobacteriaceae</taxon>
        <taxon>Gelidibacter</taxon>
    </lineage>
</organism>
<evidence type="ECO:0000256" key="2">
    <source>
        <dbReference type="ARBA" id="ARBA00022475"/>
    </source>
</evidence>
<evidence type="ECO:0000256" key="3">
    <source>
        <dbReference type="ARBA" id="ARBA00022692"/>
    </source>
</evidence>
<keyword evidence="3 6" id="KW-0812">Transmembrane</keyword>
<accession>A0A4Q0XI43</accession>
<sequence>MFTQIKSFKAVAILEGISYLVLFANMLFIKPFYSDIYQTLLYPIGMTHGLLFIAYILLALVVGSKLKWSFKTLGIVMLASLLPFATFYIEKRYLKTAV</sequence>
<dbReference type="PANTHER" id="PTHR40077:SF1">
    <property type="entry name" value="MEMBRANE PROTEIN"/>
    <property type="match status" value="1"/>
</dbReference>
<keyword evidence="9" id="KW-1185">Reference proteome</keyword>
<feature type="transmembrane region" description="Helical" evidence="6">
    <location>
        <begin position="41"/>
        <end position="63"/>
    </location>
</feature>
<keyword evidence="2" id="KW-1003">Cell membrane</keyword>
<dbReference type="EMBL" id="SDDZ01000002">
    <property type="protein sequence ID" value="RXJ51264.1"/>
    <property type="molecule type" value="Genomic_DNA"/>
</dbReference>
<keyword evidence="4 6" id="KW-1133">Transmembrane helix</keyword>
<name>A0A4Q0XI43_9FLAO</name>
<comment type="caution">
    <text evidence="8">The sequence shown here is derived from an EMBL/GenBank/DDBJ whole genome shotgun (WGS) entry which is preliminary data.</text>
</comment>
<dbReference type="PANTHER" id="PTHR40077">
    <property type="entry name" value="MEMBRANE PROTEIN-RELATED"/>
    <property type="match status" value="1"/>
</dbReference>
<feature type="transmembrane region" description="Helical" evidence="6">
    <location>
        <begin position="70"/>
        <end position="89"/>
    </location>
</feature>
<gene>
    <name evidence="8" type="ORF">ESZ48_05165</name>
</gene>
<comment type="subcellular location">
    <subcellularLocation>
        <location evidence="1">Cell membrane</location>
        <topology evidence="1">Multi-pass membrane protein</topology>
    </subcellularLocation>
</comment>
<evidence type="ECO:0000259" key="7">
    <source>
        <dbReference type="Pfam" id="PF12823"/>
    </source>
</evidence>
<feature type="domain" description="DUF3817" evidence="7">
    <location>
        <begin position="6"/>
        <end position="93"/>
    </location>
</feature>
<evidence type="ECO:0000256" key="4">
    <source>
        <dbReference type="ARBA" id="ARBA00022989"/>
    </source>
</evidence>
<dbReference type="OrthoDB" id="1121311at2"/>
<evidence type="ECO:0000256" key="5">
    <source>
        <dbReference type="ARBA" id="ARBA00023136"/>
    </source>
</evidence>
<dbReference type="GO" id="GO:0005886">
    <property type="term" value="C:plasma membrane"/>
    <property type="evidence" value="ECO:0007669"/>
    <property type="project" value="UniProtKB-SubCell"/>
</dbReference>
<evidence type="ECO:0000313" key="9">
    <source>
        <dbReference type="Proteomes" id="UP000289792"/>
    </source>
</evidence>
<proteinExistence type="predicted"/>
<keyword evidence="5 6" id="KW-0472">Membrane</keyword>
<protein>
    <submittedName>
        <fullName evidence="8">DUF3817 domain-containing protein</fullName>
    </submittedName>
</protein>
<dbReference type="NCBIfam" id="TIGR03954">
    <property type="entry name" value="integ_memb_HG"/>
    <property type="match status" value="1"/>
</dbReference>
<evidence type="ECO:0000256" key="1">
    <source>
        <dbReference type="ARBA" id="ARBA00004651"/>
    </source>
</evidence>
<dbReference type="RefSeq" id="WP_129016262.1">
    <property type="nucleotide sequence ID" value="NZ_SDDZ01000002.1"/>
</dbReference>
<reference evidence="8 9" key="1">
    <citation type="submission" date="2019-01" db="EMBL/GenBank/DDBJ databases">
        <title>Genome sequence of the Antarctic species Gelidibacter gilvus ACAM 158(T).</title>
        <authorList>
            <person name="Bowman J.P."/>
        </authorList>
    </citation>
    <scope>NUCLEOTIDE SEQUENCE [LARGE SCALE GENOMIC DNA]</scope>
    <source>
        <strain evidence="8 9">IC158</strain>
    </source>
</reference>
<evidence type="ECO:0000256" key="6">
    <source>
        <dbReference type="SAM" id="Phobius"/>
    </source>
</evidence>
<dbReference type="Pfam" id="PF12823">
    <property type="entry name" value="DUF3817"/>
    <property type="match status" value="1"/>
</dbReference>
<dbReference type="Proteomes" id="UP000289792">
    <property type="component" value="Unassembled WGS sequence"/>
</dbReference>
<dbReference type="AlphaFoldDB" id="A0A4Q0XI43"/>
<feature type="transmembrane region" description="Helical" evidence="6">
    <location>
        <begin position="12"/>
        <end position="29"/>
    </location>
</feature>
<evidence type="ECO:0000313" key="8">
    <source>
        <dbReference type="EMBL" id="RXJ51264.1"/>
    </source>
</evidence>